<dbReference type="GeneID" id="19893319"/>
<evidence type="ECO:0000256" key="1">
    <source>
        <dbReference type="SAM" id="MobiDB-lite"/>
    </source>
</evidence>
<organism evidence="2 3">
    <name type="scientific">Beauveria bassiana (strain ARSEF 2860)</name>
    <name type="common">White muscardine disease fungus</name>
    <name type="synonym">Tritirachium shiotae</name>
    <dbReference type="NCBI Taxonomy" id="655819"/>
    <lineage>
        <taxon>Eukaryota</taxon>
        <taxon>Fungi</taxon>
        <taxon>Dikarya</taxon>
        <taxon>Ascomycota</taxon>
        <taxon>Pezizomycotina</taxon>
        <taxon>Sordariomycetes</taxon>
        <taxon>Hypocreomycetidae</taxon>
        <taxon>Hypocreales</taxon>
        <taxon>Cordycipitaceae</taxon>
        <taxon>Beauveria</taxon>
    </lineage>
</organism>
<evidence type="ECO:0000313" key="2">
    <source>
        <dbReference type="EMBL" id="EJP60745.1"/>
    </source>
</evidence>
<dbReference type="AlphaFoldDB" id="J4VPY2"/>
<name>J4VPY2_BEAB2</name>
<feature type="region of interest" description="Disordered" evidence="1">
    <location>
        <begin position="63"/>
        <end position="82"/>
    </location>
</feature>
<dbReference type="RefSeq" id="XP_008603626.1">
    <property type="nucleotide sequence ID" value="XM_008605404.1"/>
</dbReference>
<sequence length="295" mass="32706">MANMSERRGKRPSTHIDLQDALARATPETDRRIEGPNSGSLDNRFPPKRSKKKNQDAFMPIGVHQQSTKSDAGLIAAPPRTPKSSWQTYEKLFDLQLGDSDYFTVAEKKDPDVESNSVVILKTFTGTKAESHVQAIRGIQHNRFVNAHLFFAIDDGYLVSFEFMPMALCEVADCNPFPADCWPGGQEHIRSSTAACPHAKAVGEIIMYLAHGQANESGNVGLDDPGRFPLTVEFLSATQRTSKIASIAQVSRPDVVQRPITALTMTGAFIERTALAQDKARRTSHFDKHVDWQRI</sequence>
<dbReference type="EMBL" id="JH725273">
    <property type="protein sequence ID" value="EJP60745.1"/>
    <property type="molecule type" value="Genomic_DNA"/>
</dbReference>
<protein>
    <submittedName>
        <fullName evidence="2">Uncharacterized protein</fullName>
    </submittedName>
</protein>
<proteinExistence type="predicted"/>
<reference evidence="2 3" key="1">
    <citation type="journal article" date="2012" name="Sci. Rep.">
        <title>Genomic perspectives on the evolution of fungal entomopathogenicity in Beauveria bassiana.</title>
        <authorList>
            <person name="Xiao G."/>
            <person name="Ying S.H."/>
            <person name="Zheng P."/>
            <person name="Wang Z.L."/>
            <person name="Zhang S."/>
            <person name="Xie X.Q."/>
            <person name="Shang Y."/>
            <person name="St Leger R.J."/>
            <person name="Zhao G.P."/>
            <person name="Wang C."/>
            <person name="Feng M.G."/>
        </authorList>
    </citation>
    <scope>NUCLEOTIDE SEQUENCE [LARGE SCALE GENOMIC DNA]</scope>
    <source>
        <strain evidence="2 3">ARSEF 2860</strain>
    </source>
</reference>
<dbReference type="HOGENOM" id="CLU_082151_0_0_1"/>
<evidence type="ECO:0000313" key="3">
    <source>
        <dbReference type="Proteomes" id="UP000002762"/>
    </source>
</evidence>
<gene>
    <name evidence="2" type="ORF">BBA_10307</name>
</gene>
<accession>J4VPY2</accession>
<dbReference type="Proteomes" id="UP000002762">
    <property type="component" value="Unassembled WGS sequence"/>
</dbReference>
<dbReference type="InParanoid" id="J4VPY2"/>
<keyword evidence="3" id="KW-1185">Reference proteome</keyword>
<feature type="region of interest" description="Disordered" evidence="1">
    <location>
        <begin position="1"/>
        <end position="55"/>
    </location>
</feature>